<feature type="transmembrane region" description="Helical" evidence="1">
    <location>
        <begin position="12"/>
        <end position="31"/>
    </location>
</feature>
<evidence type="ECO:0000256" key="1">
    <source>
        <dbReference type="SAM" id="Phobius"/>
    </source>
</evidence>
<feature type="transmembrane region" description="Helical" evidence="1">
    <location>
        <begin position="132"/>
        <end position="149"/>
    </location>
</feature>
<comment type="caution">
    <text evidence="2">The sequence shown here is derived from an EMBL/GenBank/DDBJ whole genome shotgun (WGS) entry which is preliminary data.</text>
</comment>
<accession>A0A9D9HL32</accession>
<reference evidence="2" key="2">
    <citation type="journal article" date="2021" name="PeerJ">
        <title>Extensive microbial diversity within the chicken gut microbiome revealed by metagenomics and culture.</title>
        <authorList>
            <person name="Gilroy R."/>
            <person name="Ravi A."/>
            <person name="Getino M."/>
            <person name="Pursley I."/>
            <person name="Horton D.L."/>
            <person name="Alikhan N.F."/>
            <person name="Baker D."/>
            <person name="Gharbi K."/>
            <person name="Hall N."/>
            <person name="Watson M."/>
            <person name="Adriaenssens E.M."/>
            <person name="Foster-Nyarko E."/>
            <person name="Jarju S."/>
            <person name="Secka A."/>
            <person name="Antonio M."/>
            <person name="Oren A."/>
            <person name="Chaudhuri R.R."/>
            <person name="La Ragione R."/>
            <person name="Hildebrand F."/>
            <person name="Pallen M.J."/>
        </authorList>
    </citation>
    <scope>NUCLEOTIDE SEQUENCE</scope>
    <source>
        <strain evidence="2">B1-3475</strain>
    </source>
</reference>
<keyword evidence="1" id="KW-0812">Transmembrane</keyword>
<sequence length="227" mass="23890">MKALSQIFTVRIPSILAISACIILSCFHLSAQSNDSLQVNVDNSTTHVYNGSEGAIYNAVERHGKNFYRNDILLEKGDLEPLLAATPYTYQDIEHYRHGFAVGKGLLIGFGSLAGVGLLTVGVAAVGLAIEATVAGMGSILLVPIFAVAGDPEAGIVPFEAKFGPVFDAGAIMLGAGVLGLVAGTTVFCVYKARLNKVERAINDSSLQRMSLSFGAQRHGVGFALNF</sequence>
<feature type="transmembrane region" description="Helical" evidence="1">
    <location>
        <begin position="169"/>
        <end position="191"/>
    </location>
</feature>
<dbReference type="EMBL" id="JADIMK010000056">
    <property type="protein sequence ID" value="MBO8455819.1"/>
    <property type="molecule type" value="Genomic_DNA"/>
</dbReference>
<organism evidence="2 3">
    <name type="scientific">Candidatus Cryptobacteroides intestinigallinarum</name>
    <dbReference type="NCBI Taxonomy" id="2840767"/>
    <lineage>
        <taxon>Bacteria</taxon>
        <taxon>Pseudomonadati</taxon>
        <taxon>Bacteroidota</taxon>
        <taxon>Bacteroidia</taxon>
        <taxon>Bacteroidales</taxon>
        <taxon>Candidatus Cryptobacteroides</taxon>
    </lineage>
</organism>
<dbReference type="Proteomes" id="UP000823617">
    <property type="component" value="Unassembled WGS sequence"/>
</dbReference>
<keyword evidence="1" id="KW-0472">Membrane</keyword>
<gene>
    <name evidence="2" type="ORF">IAC08_05385</name>
</gene>
<keyword evidence="1" id="KW-1133">Transmembrane helix</keyword>
<feature type="transmembrane region" description="Helical" evidence="1">
    <location>
        <begin position="106"/>
        <end position="125"/>
    </location>
</feature>
<protein>
    <submittedName>
        <fullName evidence="2">Uncharacterized protein</fullName>
    </submittedName>
</protein>
<name>A0A9D9HL32_9BACT</name>
<proteinExistence type="predicted"/>
<reference evidence="2" key="1">
    <citation type="submission" date="2020-10" db="EMBL/GenBank/DDBJ databases">
        <authorList>
            <person name="Gilroy R."/>
        </authorList>
    </citation>
    <scope>NUCLEOTIDE SEQUENCE</scope>
    <source>
        <strain evidence="2">B1-3475</strain>
    </source>
</reference>
<dbReference type="PROSITE" id="PS51257">
    <property type="entry name" value="PROKAR_LIPOPROTEIN"/>
    <property type="match status" value="1"/>
</dbReference>
<evidence type="ECO:0000313" key="2">
    <source>
        <dbReference type="EMBL" id="MBO8455819.1"/>
    </source>
</evidence>
<dbReference type="AlphaFoldDB" id="A0A9D9HL32"/>
<evidence type="ECO:0000313" key="3">
    <source>
        <dbReference type="Proteomes" id="UP000823617"/>
    </source>
</evidence>